<keyword evidence="1" id="KW-0812">Transmembrane</keyword>
<proteinExistence type="predicted"/>
<sequence length="738" mass="80394">MAPVPLVGPSSTLQVIIGCVAPLFLVGSFIPIVVYRRHLQTRAIDLAQEVQSRATAHPTPRTVPTPRLPLTSVYVARVDYYLPALDTGSCTMVSLSIAGSEANHSNVSLHSAPSLPPLPTRIHTTPTQIPKPELPHVLPESTLASLPSFPSMLNEFTAYADAIEPKFLSETKQSSSCLLDSAFSSMDVQALSFPSISGLRAKLPPSNGTLSVSIPSKRCVSRLEIRNYTEEILESDSESSSPEVSINRCPFNANSVSSSPRLTSFAGKLEVSPVAPTELPIDEKDPSVDMNIKGLCSHEDGVKIGNATSNPPLPYLVPSVSKLSLVVDSSSTLGSVLAVRLSDFPAVPAFPPKILSKGQNLVLVTRQSISSITSTISRSLSAPASLNILEIRVEDFFRTSHPCDRLLRTRISDHFSLTEPGELWDEDDDKLFAVRQLPPPDLTSRPYGLSRHTWTAGVVYNREDKGDLWDDEDERRYSTVMPVKFKGLGLLPFEMESSTDGILSNNIGSMNGGLPSLSSDSGTTLEDQSQTLQPEKKINVGDEQQEKNNCITPEVNWTDGERVKGLDFAENIGVPSIQNKDPEECEVDLAFYYKKSKSEFCSSSSSTSSPLQRQLSLTSMEFSDGKKVSGEEFFYSVARMEQENEVTSVYSSMSLVSVLGADVCIHFVIPRDRDTRYGSPRCECESPLSPSVELAGSFRMSSSDSVCGIKPLILGQKHGDSPSHIVDNDVFSLETYVF</sequence>
<organism evidence="2 3">
    <name type="scientific">Pyrrhoderma noxium</name>
    <dbReference type="NCBI Taxonomy" id="2282107"/>
    <lineage>
        <taxon>Eukaryota</taxon>
        <taxon>Fungi</taxon>
        <taxon>Dikarya</taxon>
        <taxon>Basidiomycota</taxon>
        <taxon>Agaricomycotina</taxon>
        <taxon>Agaricomycetes</taxon>
        <taxon>Hymenochaetales</taxon>
        <taxon>Hymenochaetaceae</taxon>
        <taxon>Pyrrhoderma</taxon>
    </lineage>
</organism>
<protein>
    <submittedName>
        <fullName evidence="2">Uncharacterized protein</fullName>
    </submittedName>
</protein>
<evidence type="ECO:0000313" key="3">
    <source>
        <dbReference type="Proteomes" id="UP000217199"/>
    </source>
</evidence>
<feature type="transmembrane region" description="Helical" evidence="1">
    <location>
        <begin position="12"/>
        <end position="35"/>
    </location>
</feature>
<name>A0A286UFN5_9AGAM</name>
<comment type="caution">
    <text evidence="2">The sequence shown here is derived from an EMBL/GenBank/DDBJ whole genome shotgun (WGS) entry which is preliminary data.</text>
</comment>
<dbReference type="EMBL" id="NBII01000005">
    <property type="protein sequence ID" value="PAV18432.1"/>
    <property type="molecule type" value="Genomic_DNA"/>
</dbReference>
<gene>
    <name evidence="2" type="ORF">PNOK_0527400</name>
</gene>
<accession>A0A286UFN5</accession>
<keyword evidence="1" id="KW-1133">Transmembrane helix</keyword>
<evidence type="ECO:0000256" key="1">
    <source>
        <dbReference type="SAM" id="Phobius"/>
    </source>
</evidence>
<evidence type="ECO:0000313" key="2">
    <source>
        <dbReference type="EMBL" id="PAV18432.1"/>
    </source>
</evidence>
<dbReference type="InParanoid" id="A0A286UFN5"/>
<dbReference type="AlphaFoldDB" id="A0A286UFN5"/>
<keyword evidence="3" id="KW-1185">Reference proteome</keyword>
<reference evidence="2 3" key="1">
    <citation type="journal article" date="2017" name="Mol. Ecol.">
        <title>Comparative and population genomic landscape of Phellinus noxius: A hypervariable fungus causing root rot in trees.</title>
        <authorList>
            <person name="Chung C.L."/>
            <person name="Lee T.J."/>
            <person name="Akiba M."/>
            <person name="Lee H.H."/>
            <person name="Kuo T.H."/>
            <person name="Liu D."/>
            <person name="Ke H.M."/>
            <person name="Yokoi T."/>
            <person name="Roa M.B."/>
            <person name="Lu M.J."/>
            <person name="Chang Y.Y."/>
            <person name="Ann P.J."/>
            <person name="Tsai J.N."/>
            <person name="Chen C.Y."/>
            <person name="Tzean S.S."/>
            <person name="Ota Y."/>
            <person name="Hattori T."/>
            <person name="Sahashi N."/>
            <person name="Liou R.F."/>
            <person name="Kikuchi T."/>
            <person name="Tsai I.J."/>
        </authorList>
    </citation>
    <scope>NUCLEOTIDE SEQUENCE [LARGE SCALE GENOMIC DNA]</scope>
    <source>
        <strain evidence="2 3">FFPRI411160</strain>
    </source>
</reference>
<dbReference type="OrthoDB" id="3267576at2759"/>
<keyword evidence="1" id="KW-0472">Membrane</keyword>
<dbReference type="Proteomes" id="UP000217199">
    <property type="component" value="Unassembled WGS sequence"/>
</dbReference>